<sequence>MSMTTMPPPTKQPARSASHRVAPGTARLVKRILAQADSLKQLPLDELRQLAVQLRRQVRAATKPEKMTVPAFSLATAVIHRIRQIDLHPCQVSGGLILTHGRVAEMATGEGKTLTSVLPTTLWAMLGRGVHVITTNDYLAERDAQELRCIYEALGLSVGFIVQSLEPEARRQAYARDVTYGTASEIGFDFLRDRMTQGPQQGAEHRHWRPNHGDQLVQRPLFAAIIDEADSVLIDDASTPLIIGVEARQQPSSVSMYRWARTAVERLQPDVDYLLFPKQRQVMLTDRGARSILLGGKPRFGAGLANETLLEHCEKMLTAHFFFRRGKQYTIDDGEIVLIDESTNRTLPGRKLQRGLHHCIEAKEGLVISAGTDTGSKISVQRLFRRYRHLAGMTGTGWNVRKELRNVYRLSVTCVPTNKPCLRNAWSTRVFRTQNAKYAEIVEQVLRLQEAGRAVLIGTPNVSASQRLSLTLEEHGIEHQTLNALYEEMEATIIADAGQPGRVTIATNMAGRGTDIKLHPTVREAGGLHVIVTELNSSARVDRQLVGRAARQGDPGSYQYLLSLEDELIAGDKEGAETDKRDQESAKELPGRLIRRFRQRQEKQERYQARNRKRLLKQDKKLQESYKRAGLCPFLEAIND</sequence>
<dbReference type="PROSITE" id="PS51192">
    <property type="entry name" value="HELICASE_ATP_BIND_1"/>
    <property type="match status" value="1"/>
</dbReference>
<dbReference type="Proteomes" id="UP000006860">
    <property type="component" value="Chromosome"/>
</dbReference>
<keyword evidence="8 10" id="KW-0811">Translocation</keyword>
<evidence type="ECO:0000256" key="2">
    <source>
        <dbReference type="ARBA" id="ARBA00022475"/>
    </source>
</evidence>
<dbReference type="SUPFAM" id="SSF52540">
    <property type="entry name" value="P-loop containing nucleoside triphosphate hydrolases"/>
    <property type="match status" value="2"/>
</dbReference>
<dbReference type="CDD" id="cd17928">
    <property type="entry name" value="DEXDc_SecA"/>
    <property type="match status" value="1"/>
</dbReference>
<dbReference type="InterPro" id="IPR014001">
    <property type="entry name" value="Helicase_ATP-bd"/>
</dbReference>
<dbReference type="InterPro" id="IPR011130">
    <property type="entry name" value="SecA_preprotein_X-link_dom"/>
</dbReference>
<comment type="subcellular location">
    <subcellularLocation>
        <location evidence="10">Cell inner membrane</location>
        <topology evidence="10">Peripheral membrane protein</topology>
        <orientation evidence="10">Cytoplasmic side</orientation>
    </subcellularLocation>
    <subcellularLocation>
        <location evidence="10">Cytoplasm</location>
    </subcellularLocation>
    <text evidence="10">Distribution is 50-50.</text>
</comment>
<dbReference type="Gene3D" id="3.90.1440.10">
    <property type="entry name" value="SecA, preprotein cross-linking domain"/>
    <property type="match status" value="1"/>
</dbReference>
<dbReference type="AlphaFoldDB" id="F0SQC9"/>
<dbReference type="Gene3D" id="3.40.50.300">
    <property type="entry name" value="P-loop containing nucleotide triphosphate hydrolases"/>
    <property type="match status" value="2"/>
</dbReference>
<keyword evidence="10" id="KW-0997">Cell inner membrane</keyword>
<dbReference type="InterPro" id="IPR036670">
    <property type="entry name" value="SecA_X-link_sf"/>
</dbReference>
<dbReference type="InterPro" id="IPR020937">
    <property type="entry name" value="SecA_CS"/>
</dbReference>
<accession>F0SQC9</accession>
<dbReference type="GO" id="GO:0005829">
    <property type="term" value="C:cytosol"/>
    <property type="evidence" value="ECO:0007669"/>
    <property type="project" value="TreeGrafter"/>
</dbReference>
<dbReference type="Pfam" id="PF21090">
    <property type="entry name" value="P-loop_SecA"/>
    <property type="match status" value="2"/>
</dbReference>
<dbReference type="HOGENOM" id="CLU_005314_3_2_0"/>
<keyword evidence="9 10" id="KW-0472">Membrane</keyword>
<keyword evidence="7 10" id="KW-1278">Translocase</keyword>
<evidence type="ECO:0000259" key="13">
    <source>
        <dbReference type="PROSITE" id="PS51194"/>
    </source>
</evidence>
<dbReference type="Pfam" id="PF07517">
    <property type="entry name" value="SecA_DEAD"/>
    <property type="match status" value="1"/>
</dbReference>
<evidence type="ECO:0000256" key="7">
    <source>
        <dbReference type="ARBA" id="ARBA00022967"/>
    </source>
</evidence>
<dbReference type="GO" id="GO:0008564">
    <property type="term" value="F:protein-exporting ATPase activity"/>
    <property type="evidence" value="ECO:0007669"/>
    <property type="project" value="UniProtKB-EC"/>
</dbReference>
<dbReference type="PANTHER" id="PTHR30612">
    <property type="entry name" value="SECA INNER MEMBRANE COMPONENT OF SEC PROTEIN SECRETION SYSTEM"/>
    <property type="match status" value="1"/>
</dbReference>
<dbReference type="GO" id="GO:0005524">
    <property type="term" value="F:ATP binding"/>
    <property type="evidence" value="ECO:0007669"/>
    <property type="project" value="UniProtKB-UniRule"/>
</dbReference>
<dbReference type="STRING" id="756272.Plabr_4737"/>
<name>F0SQC9_RUBBR</name>
<feature type="binding site" evidence="10">
    <location>
        <begin position="109"/>
        <end position="113"/>
    </location>
    <ligand>
        <name>ATP</name>
        <dbReference type="ChEBI" id="CHEBI:30616"/>
    </ligand>
</feature>
<feature type="region of interest" description="Disordered" evidence="11">
    <location>
        <begin position="1"/>
        <end position="21"/>
    </location>
</feature>
<evidence type="ECO:0000256" key="5">
    <source>
        <dbReference type="ARBA" id="ARBA00022840"/>
    </source>
</evidence>
<dbReference type="GO" id="GO:0065002">
    <property type="term" value="P:intracellular protein transmembrane transport"/>
    <property type="evidence" value="ECO:0007669"/>
    <property type="project" value="UniProtKB-UniRule"/>
</dbReference>
<dbReference type="FunFam" id="3.40.50.300:FF:000429">
    <property type="entry name" value="Preprotein translocase subunit SecA"/>
    <property type="match status" value="1"/>
</dbReference>
<feature type="domain" description="Helicase ATP-binding" evidence="12">
    <location>
        <begin position="93"/>
        <end position="247"/>
    </location>
</feature>
<dbReference type="PROSITE" id="PS51194">
    <property type="entry name" value="HELICASE_CTER"/>
    <property type="match status" value="1"/>
</dbReference>
<comment type="catalytic activity">
    <reaction evidence="10">
        <text>ATP + H2O + cellular proteinSide 1 = ADP + phosphate + cellular proteinSide 2.</text>
        <dbReference type="EC" id="7.4.2.8"/>
    </reaction>
</comment>
<feature type="compositionally biased region" description="Pro residues" evidence="11">
    <location>
        <begin position="1"/>
        <end position="11"/>
    </location>
</feature>
<keyword evidence="3 10" id="KW-0963">Cytoplasm</keyword>
<evidence type="ECO:0000256" key="3">
    <source>
        <dbReference type="ARBA" id="ARBA00022490"/>
    </source>
</evidence>
<dbReference type="InterPro" id="IPR000185">
    <property type="entry name" value="SecA"/>
</dbReference>
<reference evidence="16" key="1">
    <citation type="submission" date="2011-02" db="EMBL/GenBank/DDBJ databases">
        <title>The complete genome of Planctomyces brasiliensis DSM 5305.</title>
        <authorList>
            <person name="Lucas S."/>
            <person name="Copeland A."/>
            <person name="Lapidus A."/>
            <person name="Bruce D."/>
            <person name="Goodwin L."/>
            <person name="Pitluck S."/>
            <person name="Kyrpides N."/>
            <person name="Mavromatis K."/>
            <person name="Pagani I."/>
            <person name="Ivanova N."/>
            <person name="Ovchinnikova G."/>
            <person name="Lu M."/>
            <person name="Detter J.C."/>
            <person name="Han C."/>
            <person name="Land M."/>
            <person name="Hauser L."/>
            <person name="Markowitz V."/>
            <person name="Cheng J.-F."/>
            <person name="Hugenholtz P."/>
            <person name="Woyke T."/>
            <person name="Wu D."/>
            <person name="Tindall B."/>
            <person name="Pomrenke H.G."/>
            <person name="Brambilla E."/>
            <person name="Klenk H.-P."/>
            <person name="Eisen J.A."/>
        </authorList>
    </citation>
    <scope>NUCLEOTIDE SEQUENCE [LARGE SCALE GENOMIC DNA]</scope>
    <source>
        <strain evidence="16">ATCC 49424 / DSM 5305 / JCM 21570 / NBRC 103401 / IFAM 1448</strain>
    </source>
</reference>
<evidence type="ECO:0000256" key="8">
    <source>
        <dbReference type="ARBA" id="ARBA00023010"/>
    </source>
</evidence>
<evidence type="ECO:0000256" key="1">
    <source>
        <dbReference type="ARBA" id="ARBA00022448"/>
    </source>
</evidence>
<dbReference type="PANTHER" id="PTHR30612:SF0">
    <property type="entry name" value="CHLOROPLAST PROTEIN-TRANSPORTING ATPASE"/>
    <property type="match status" value="1"/>
</dbReference>
<keyword evidence="2 10" id="KW-1003">Cell membrane</keyword>
<keyword evidence="5 10" id="KW-0067">ATP-binding</keyword>
<feature type="domain" description="SecA family profile" evidence="14">
    <location>
        <begin position="7"/>
        <end position="590"/>
    </location>
</feature>
<dbReference type="SMART" id="SM00957">
    <property type="entry name" value="SecA_DEAD"/>
    <property type="match status" value="1"/>
</dbReference>
<dbReference type="PRINTS" id="PR00906">
    <property type="entry name" value="SECA"/>
</dbReference>
<protein>
    <recommendedName>
        <fullName evidence="10">Protein translocase subunit SecA</fullName>
        <ecNumber evidence="10">7.4.2.8</ecNumber>
    </recommendedName>
</protein>
<comment type="function">
    <text evidence="10">Part of the Sec protein translocase complex. Interacts with the SecYEG preprotein conducting channel. Has a central role in coupling the hydrolysis of ATP to the transfer of proteins into and across the cell membrane, serving as an ATP-driven molecular motor driving the stepwise translocation of polypeptide chains across the membrane.</text>
</comment>
<dbReference type="InterPro" id="IPR001650">
    <property type="entry name" value="Helicase_C-like"/>
</dbReference>
<evidence type="ECO:0000259" key="12">
    <source>
        <dbReference type="PROSITE" id="PS51192"/>
    </source>
</evidence>
<keyword evidence="4 10" id="KW-0547">Nucleotide-binding</keyword>
<dbReference type="SUPFAM" id="SSF81767">
    <property type="entry name" value="Pre-protein crosslinking domain of SecA"/>
    <property type="match status" value="1"/>
</dbReference>
<dbReference type="EC" id="7.4.2.8" evidence="10"/>
<dbReference type="GO" id="GO:0005886">
    <property type="term" value="C:plasma membrane"/>
    <property type="evidence" value="ECO:0007669"/>
    <property type="project" value="UniProtKB-SubCell"/>
</dbReference>
<evidence type="ECO:0000256" key="4">
    <source>
        <dbReference type="ARBA" id="ARBA00022741"/>
    </source>
</evidence>
<keyword evidence="6 10" id="KW-0653">Protein transport</keyword>
<evidence type="ECO:0000256" key="10">
    <source>
        <dbReference type="HAMAP-Rule" id="MF_01382"/>
    </source>
</evidence>
<dbReference type="GO" id="GO:0006605">
    <property type="term" value="P:protein targeting"/>
    <property type="evidence" value="ECO:0007669"/>
    <property type="project" value="UniProtKB-UniRule"/>
</dbReference>
<evidence type="ECO:0000313" key="16">
    <source>
        <dbReference type="Proteomes" id="UP000006860"/>
    </source>
</evidence>
<dbReference type="GO" id="GO:0031522">
    <property type="term" value="C:cell envelope Sec protein transport complex"/>
    <property type="evidence" value="ECO:0007669"/>
    <property type="project" value="TreeGrafter"/>
</dbReference>
<comment type="subunit">
    <text evidence="10">Monomer and homodimer. Part of the essential Sec protein translocation apparatus which comprises SecA, SecYEG and auxiliary proteins SecDF. Other proteins may also be involved.</text>
</comment>
<comment type="similarity">
    <text evidence="10">Belongs to the SecA family.</text>
</comment>
<feature type="domain" description="Helicase C-terminal" evidence="13">
    <location>
        <begin position="440"/>
        <end position="594"/>
    </location>
</feature>
<dbReference type="RefSeq" id="WP_013631012.1">
    <property type="nucleotide sequence ID" value="NC_015174.1"/>
</dbReference>
<proteinExistence type="inferred from homology"/>
<keyword evidence="1 10" id="KW-0813">Transport</keyword>
<dbReference type="Pfam" id="PF01043">
    <property type="entry name" value="SecA_PP_bind"/>
    <property type="match status" value="1"/>
</dbReference>
<dbReference type="KEGG" id="pbs:Plabr_4737"/>
<dbReference type="PROSITE" id="PS51196">
    <property type="entry name" value="SECA_MOTOR_DEAD"/>
    <property type="match status" value="1"/>
</dbReference>
<evidence type="ECO:0000256" key="11">
    <source>
        <dbReference type="SAM" id="MobiDB-lite"/>
    </source>
</evidence>
<dbReference type="GO" id="GO:0043952">
    <property type="term" value="P:protein transport by the Sec complex"/>
    <property type="evidence" value="ECO:0007669"/>
    <property type="project" value="TreeGrafter"/>
</dbReference>
<evidence type="ECO:0000259" key="14">
    <source>
        <dbReference type="PROSITE" id="PS51196"/>
    </source>
</evidence>
<feature type="binding site" evidence="10">
    <location>
        <position position="91"/>
    </location>
    <ligand>
        <name>ATP</name>
        <dbReference type="ChEBI" id="CHEBI:30616"/>
    </ligand>
</feature>
<evidence type="ECO:0000313" key="15">
    <source>
        <dbReference type="EMBL" id="ADY62308.1"/>
    </source>
</evidence>
<dbReference type="InterPro" id="IPR044722">
    <property type="entry name" value="SecA_SF2_C"/>
</dbReference>
<dbReference type="CDD" id="cd18803">
    <property type="entry name" value="SF2_C_secA"/>
    <property type="match status" value="1"/>
</dbReference>
<dbReference type="InterPro" id="IPR011115">
    <property type="entry name" value="SecA_DEAD"/>
</dbReference>
<evidence type="ECO:0000256" key="9">
    <source>
        <dbReference type="ARBA" id="ARBA00023136"/>
    </source>
</evidence>
<feature type="binding site" evidence="10">
    <location>
        <position position="515"/>
    </location>
    <ligand>
        <name>ATP</name>
        <dbReference type="ChEBI" id="CHEBI:30616"/>
    </ligand>
</feature>
<dbReference type="SMART" id="SM00958">
    <property type="entry name" value="SecA_PP_bind"/>
    <property type="match status" value="1"/>
</dbReference>
<dbReference type="EMBL" id="CP002546">
    <property type="protein sequence ID" value="ADY62308.1"/>
    <property type="molecule type" value="Genomic_DNA"/>
</dbReference>
<keyword evidence="16" id="KW-1185">Reference proteome</keyword>
<evidence type="ECO:0000256" key="6">
    <source>
        <dbReference type="ARBA" id="ARBA00022927"/>
    </source>
</evidence>
<dbReference type="PROSITE" id="PS01312">
    <property type="entry name" value="SECA"/>
    <property type="match status" value="1"/>
</dbReference>
<dbReference type="GO" id="GO:0017038">
    <property type="term" value="P:protein import"/>
    <property type="evidence" value="ECO:0007669"/>
    <property type="project" value="InterPro"/>
</dbReference>
<dbReference type="HAMAP" id="MF_01382">
    <property type="entry name" value="SecA"/>
    <property type="match status" value="1"/>
</dbReference>
<gene>
    <name evidence="10" type="primary">secA</name>
    <name evidence="15" type="ordered locus">Plabr_4737</name>
</gene>
<dbReference type="eggNOG" id="COG0653">
    <property type="taxonomic scope" value="Bacteria"/>
</dbReference>
<dbReference type="InterPro" id="IPR027417">
    <property type="entry name" value="P-loop_NTPase"/>
</dbReference>
<dbReference type="InterPro" id="IPR014018">
    <property type="entry name" value="SecA_motor_DEAD"/>
</dbReference>
<organism evidence="15 16">
    <name type="scientific">Rubinisphaera brasiliensis (strain ATCC 49424 / DSM 5305 / JCM 21570 / IAM 15109 / NBRC 103401 / IFAM 1448)</name>
    <name type="common">Planctomyces brasiliensis</name>
    <dbReference type="NCBI Taxonomy" id="756272"/>
    <lineage>
        <taxon>Bacteria</taxon>
        <taxon>Pseudomonadati</taxon>
        <taxon>Planctomycetota</taxon>
        <taxon>Planctomycetia</taxon>
        <taxon>Planctomycetales</taxon>
        <taxon>Planctomycetaceae</taxon>
        <taxon>Rubinisphaera</taxon>
    </lineage>
</organism>